<proteinExistence type="predicted"/>
<accession>D2V9Q9</accession>
<dbReference type="InterPro" id="IPR051553">
    <property type="entry name" value="Ran_GTPase-activating"/>
</dbReference>
<feature type="domain" description="EGF-like" evidence="11">
    <location>
        <begin position="488"/>
        <end position="520"/>
    </location>
</feature>
<evidence type="ECO:0000256" key="2">
    <source>
        <dbReference type="ARBA" id="ARBA00022475"/>
    </source>
</evidence>
<keyword evidence="2" id="KW-1003">Cell membrane</keyword>
<feature type="disulfide bond" evidence="7">
    <location>
        <begin position="470"/>
        <end position="479"/>
    </location>
</feature>
<dbReference type="SMART" id="SM00315">
    <property type="entry name" value="RGS"/>
    <property type="match status" value="1"/>
</dbReference>
<dbReference type="PROSITE" id="PS50132">
    <property type="entry name" value="RGS"/>
    <property type="match status" value="1"/>
</dbReference>
<dbReference type="Pfam" id="PF00415">
    <property type="entry name" value="RCC1"/>
    <property type="match status" value="1"/>
</dbReference>
<feature type="coiled-coil region" evidence="9">
    <location>
        <begin position="1512"/>
        <end position="1539"/>
    </location>
</feature>
<feature type="transmembrane region" description="Helical" evidence="10">
    <location>
        <begin position="1568"/>
        <end position="1587"/>
    </location>
</feature>
<evidence type="ECO:0000256" key="10">
    <source>
        <dbReference type="SAM" id="Phobius"/>
    </source>
</evidence>
<dbReference type="InterPro" id="IPR016137">
    <property type="entry name" value="RGS"/>
</dbReference>
<gene>
    <name evidence="14" type="ORF">NAEGRDRAFT_65525</name>
</gene>
<feature type="transmembrane region" description="Helical" evidence="10">
    <location>
        <begin position="1421"/>
        <end position="1440"/>
    </location>
</feature>
<dbReference type="InterPro" id="IPR000742">
    <property type="entry name" value="EGF"/>
</dbReference>
<keyword evidence="7" id="KW-0245">EGF-like domain</keyword>
<feature type="disulfide bond" evidence="7">
    <location>
        <begin position="510"/>
        <end position="519"/>
    </location>
</feature>
<dbReference type="InParanoid" id="D2V9Q9"/>
<keyword evidence="6 7" id="KW-1015">Disulfide bond</keyword>
<dbReference type="InterPro" id="IPR057244">
    <property type="entry name" value="GAIN_B"/>
</dbReference>
<dbReference type="OrthoDB" id="191023at2759"/>
<evidence type="ECO:0000256" key="3">
    <source>
        <dbReference type="ARBA" id="ARBA00022692"/>
    </source>
</evidence>
<evidence type="ECO:0000259" key="12">
    <source>
        <dbReference type="PROSITE" id="PS50132"/>
    </source>
</evidence>
<keyword evidence="3 10" id="KW-0812">Transmembrane</keyword>
<dbReference type="Gene3D" id="2.10.25.10">
    <property type="entry name" value="Laminin"/>
    <property type="match status" value="1"/>
</dbReference>
<evidence type="ECO:0000313" key="15">
    <source>
        <dbReference type="Proteomes" id="UP000006671"/>
    </source>
</evidence>
<feature type="transmembrane region" description="Helical" evidence="10">
    <location>
        <begin position="1369"/>
        <end position="1395"/>
    </location>
</feature>
<evidence type="ECO:0000256" key="6">
    <source>
        <dbReference type="ARBA" id="ARBA00023157"/>
    </source>
</evidence>
<dbReference type="Gene3D" id="2.60.220.50">
    <property type="match status" value="1"/>
</dbReference>
<dbReference type="InterPro" id="IPR009091">
    <property type="entry name" value="RCC1/BLIP-II"/>
</dbReference>
<feature type="repeat" description="RCC1" evidence="8">
    <location>
        <begin position="321"/>
        <end position="370"/>
    </location>
</feature>
<dbReference type="GO" id="GO:0005886">
    <property type="term" value="C:plasma membrane"/>
    <property type="evidence" value="ECO:0007669"/>
    <property type="project" value="UniProtKB-SubCell"/>
</dbReference>
<dbReference type="InterPro" id="IPR000408">
    <property type="entry name" value="Reg_chr_condens"/>
</dbReference>
<feature type="transmembrane region" description="Helical" evidence="10">
    <location>
        <begin position="1319"/>
        <end position="1338"/>
    </location>
</feature>
<dbReference type="Gene3D" id="2.130.10.30">
    <property type="entry name" value="Regulator of chromosome condensation 1/beta-lactamase-inhibitor protein II"/>
    <property type="match status" value="2"/>
</dbReference>
<dbReference type="InterPro" id="IPR046338">
    <property type="entry name" value="GAIN_dom_sf"/>
</dbReference>
<reference evidence="14 15" key="1">
    <citation type="journal article" date="2010" name="Cell">
        <title>The genome of Naegleria gruberi illuminates early eukaryotic versatility.</title>
        <authorList>
            <person name="Fritz-Laylin L.K."/>
            <person name="Prochnik S.E."/>
            <person name="Ginger M.L."/>
            <person name="Dacks J.B."/>
            <person name="Carpenter M.L."/>
            <person name="Field M.C."/>
            <person name="Kuo A."/>
            <person name="Paredez A."/>
            <person name="Chapman J."/>
            <person name="Pham J."/>
            <person name="Shu S."/>
            <person name="Neupane R."/>
            <person name="Cipriano M."/>
            <person name="Mancuso J."/>
            <person name="Tu H."/>
            <person name="Salamov A."/>
            <person name="Lindquist E."/>
            <person name="Shapiro H."/>
            <person name="Lucas S."/>
            <person name="Grigoriev I.V."/>
            <person name="Cande W.Z."/>
            <person name="Fulton C."/>
            <person name="Rokhsar D.S."/>
            <person name="Dawson S.C."/>
        </authorList>
    </citation>
    <scope>NUCLEOTIDE SEQUENCE [LARGE SCALE GENOMIC DNA]</scope>
    <source>
        <strain evidence="14 15">NEG-M</strain>
    </source>
</reference>
<dbReference type="PROSITE" id="PS01186">
    <property type="entry name" value="EGF_2"/>
    <property type="match status" value="2"/>
</dbReference>
<keyword evidence="4 10" id="KW-1133">Transmembrane helix</keyword>
<dbReference type="RefSeq" id="XP_002679252.1">
    <property type="nucleotide sequence ID" value="XM_002679206.1"/>
</dbReference>
<dbReference type="CDD" id="cd07440">
    <property type="entry name" value="RGS"/>
    <property type="match status" value="1"/>
</dbReference>
<feature type="transmembrane region" description="Helical" evidence="10">
    <location>
        <begin position="1607"/>
        <end position="1633"/>
    </location>
</feature>
<evidence type="ECO:0000259" key="11">
    <source>
        <dbReference type="PROSITE" id="PS50026"/>
    </source>
</evidence>
<evidence type="ECO:0000256" key="4">
    <source>
        <dbReference type="ARBA" id="ARBA00022989"/>
    </source>
</evidence>
<dbReference type="SUPFAM" id="SSF57184">
    <property type="entry name" value="Growth factor receptor domain"/>
    <property type="match status" value="1"/>
</dbReference>
<dbReference type="EMBL" id="GG738858">
    <property type="protein sequence ID" value="EFC46508.1"/>
    <property type="molecule type" value="Genomic_DNA"/>
</dbReference>
<organism evidence="15">
    <name type="scientific">Naegleria gruberi</name>
    <name type="common">Amoeba</name>
    <dbReference type="NCBI Taxonomy" id="5762"/>
    <lineage>
        <taxon>Eukaryota</taxon>
        <taxon>Discoba</taxon>
        <taxon>Heterolobosea</taxon>
        <taxon>Tetramitia</taxon>
        <taxon>Eutetramitia</taxon>
        <taxon>Vahlkampfiidae</taxon>
        <taxon>Naegleria</taxon>
    </lineage>
</organism>
<dbReference type="PANTHER" id="PTHR45982">
    <property type="entry name" value="REGULATOR OF CHROMOSOME CONDENSATION"/>
    <property type="match status" value="1"/>
</dbReference>
<dbReference type="SUPFAM" id="SSF48097">
    <property type="entry name" value="Regulator of G-protein signaling, RGS"/>
    <property type="match status" value="1"/>
</dbReference>
<dbReference type="InterPro" id="IPR036305">
    <property type="entry name" value="RGS_sf"/>
</dbReference>
<feature type="domain" description="RGS" evidence="12">
    <location>
        <begin position="1655"/>
        <end position="1715"/>
    </location>
</feature>
<dbReference type="Pfam" id="PF00615">
    <property type="entry name" value="RGS"/>
    <property type="match status" value="1"/>
</dbReference>
<dbReference type="Gene3D" id="1.10.167.10">
    <property type="entry name" value="Regulator of G-protein Signalling 4, domain 2"/>
    <property type="match status" value="1"/>
</dbReference>
<evidence type="ECO:0000259" key="13">
    <source>
        <dbReference type="PROSITE" id="PS50221"/>
    </source>
</evidence>
<evidence type="ECO:0000256" key="9">
    <source>
        <dbReference type="SAM" id="Coils"/>
    </source>
</evidence>
<dbReference type="KEGG" id="ngr:NAEGRDRAFT_65525"/>
<dbReference type="OMA" id="FSMTEEY"/>
<evidence type="ECO:0000256" key="8">
    <source>
        <dbReference type="PROSITE-ProRule" id="PRU00235"/>
    </source>
</evidence>
<keyword evidence="9" id="KW-0175">Coiled coil</keyword>
<evidence type="ECO:0000313" key="14">
    <source>
        <dbReference type="EMBL" id="EFC46508.1"/>
    </source>
</evidence>
<dbReference type="SUPFAM" id="SSF50985">
    <property type="entry name" value="RCC1/BLIP-II"/>
    <property type="match status" value="1"/>
</dbReference>
<sequence length="1793" mass="196407">MVILMGQQEYHSCSAVVNPTCFGFTNSSGFECVHQLGSCISDNTCFFSPTTSIIGMGSNTYSQLGITASNFTDYPIRVNSTYNRIFYISKMTMTNSLVTDYNGDVLMSSTQDQKFIQASTALPALTTMNIGGDFPIAILGDDTTTALITTTNKIYVYGDQTNNNLGRETLADEVVSSPTALGYQNVVDASISKLGGCAIHSNNGVDFNITIWGPAAKTMSNGVGYLALTNQAINNDNSRPFVKCEIISAKNSSGYDVPAVFVMDDLGNLYSGGARSNLEGCNPTIKNACDFGECFAAQKILSSVDSFKCSATHCVAAINGTDIYVWGNNTNGQLGNSAYLQTPTRIQVFTPETIIQVTATKKNIYALTESGFIYGIGSNEKGQLGRSPSTFLSRTYFTKIVIPDQRRKIWHMADGPNSEHLLAFTGFKCASQYSGGDCSTPLFNCAGYAPSDSAVCGGNGICADTDYCICSSGFIGQFCNTTVSSACYGKPTNLACSNRGSCIGVDNCQCASPFTGNQCELFQNDFNFVANFSQLPNSKIYDNFNISNLVITPTLGISNPAYNTIWAYTQYTSKLYLTGPSSYSWQGSQLSFDKNFVTNLKPGYYVLKSESIANVTNQIIVVNNTFTFEKVSTSLTNPLTLDQTGVIYVSQFASVVVSALITDPTFDASTFDYDWLSSNDQANYVSVKASTSIVNNNKITFTNLASQLLPSNFAGTNHTVFFKVTYNRYSGDSNSFSAYFTVVISTKAYAPTIALTRFPFSSYLSTTRATSLSAVLTFTETIPSDLVISYLWTCDKFTITDATQAALIIYPAQLTIDTSYQFSLTVTVSYKGDVNTYVSTLNIKTPPALPTYSVNTQILSISPSDGSGVALLTSHNITVAPLPVSDTRILKYTVRYSFNASDAASFKDLLSLSSTILNDSAYLPYGTMTLQIYIEDEYGNKLTAGNLAVSTQNIDFSSLANIINTRDLSLNQIETTATTLNSAADQDTKSLREKLSEILIAKLNGQSSSTSQAILSISQKPSDITAKTSQLLVSGVTTLGGNLRSIYAAGGEADKIASALTGSLSNIVDNKNITTNETNKDITNSLASISRELAKILLPSQTLSISSNNFNILVFGSSSTKSSNYTIEGSSIGTPDNFDEYLSGATSSLNSASKAYGVELVYYKSSLFESVGKASNSTRSSNILSFVVSASTSFGSESRSTVSIKGLTKPLVFTFTVANGSTNGFECKFIDEINNYWSTDGCSSLILNDNTVQCSCNHATKFSTFRLFTQVVSQEEYLGSTGIRIVNVIFGAIYFCLAALVFIALIILRNINPVRSRYIGPYIGLIAIMVDSLIISFIQNIVVLSLDKGISNSTADIANIRRISDGFNYFNVILVIPLYLTAFFTFLVQIVRYFIKRHMYEFMSNKVLFNAQIYRAITSKIAFWVTLLSSLAIIMAYYTIWVGLGGGNVFVVSTNTAQQDKERMTFTYITSLSYFGLAWIIAICMVVIAAWDLFYMNRHLFTSCCYSQEDLLKKSSSNLNQTRNRVEKLLNMLSRTKKQKVQLGKSAWLTVPQVYYFTDDNLYFRLEIHVFITAFVFLTINYLAGIADISVISVGLTNAGSRLAPQIVSLIAGILYTFCLIAAFGGVIVVSYLTERRRKQYHKDVAPQSKMDEDELNIVLSDRFGKPLFVEFCQKEFSLENVYFYDAITDFLRSADSKSDADVKNSISDMFEKYIKTGSEYEVNLPSASKKAFITTHECSQPSSKMVKDMLDNVMISVMYNLKDTYSRFSMTEEYKLYQQSRDNISMLENNFL</sequence>
<evidence type="ECO:0000256" key="7">
    <source>
        <dbReference type="PROSITE-ProRule" id="PRU00076"/>
    </source>
</evidence>
<feature type="transmembrane region" description="Helical" evidence="10">
    <location>
        <begin position="1285"/>
        <end position="1307"/>
    </location>
</feature>
<dbReference type="PANTHER" id="PTHR45982:SF1">
    <property type="entry name" value="REGULATOR OF CHROMOSOME CONDENSATION"/>
    <property type="match status" value="1"/>
</dbReference>
<dbReference type="GO" id="GO:0005085">
    <property type="term" value="F:guanyl-nucleotide exchange factor activity"/>
    <property type="evidence" value="ECO:0007669"/>
    <property type="project" value="TreeGrafter"/>
</dbReference>
<evidence type="ECO:0000256" key="5">
    <source>
        <dbReference type="ARBA" id="ARBA00023136"/>
    </source>
</evidence>
<comment type="caution">
    <text evidence="7">Lacks conserved residue(s) required for the propagation of feature annotation.</text>
</comment>
<feature type="domain" description="GAIN-B" evidence="13">
    <location>
        <begin position="1101"/>
        <end position="1275"/>
    </location>
</feature>
<dbReference type="PROSITE" id="PS00022">
    <property type="entry name" value="EGF_1"/>
    <property type="match status" value="2"/>
</dbReference>
<dbReference type="Proteomes" id="UP000006671">
    <property type="component" value="Unassembled WGS sequence"/>
</dbReference>
<dbReference type="PROSITE" id="PS50012">
    <property type="entry name" value="RCC1_3"/>
    <property type="match status" value="1"/>
</dbReference>
<evidence type="ECO:0000256" key="1">
    <source>
        <dbReference type="ARBA" id="ARBA00004236"/>
    </source>
</evidence>
<comment type="subcellular location">
    <subcellularLocation>
        <location evidence="1">Cell membrane</location>
    </subcellularLocation>
</comment>
<keyword evidence="5 10" id="KW-0472">Membrane</keyword>
<dbReference type="InterPro" id="IPR009030">
    <property type="entry name" value="Growth_fac_rcpt_cys_sf"/>
</dbReference>
<dbReference type="PROSITE" id="PS50221">
    <property type="entry name" value="GAIN_B"/>
    <property type="match status" value="1"/>
</dbReference>
<dbReference type="InterPro" id="IPR044926">
    <property type="entry name" value="RGS_subdomain_2"/>
</dbReference>
<feature type="transmembrane region" description="Helical" evidence="10">
    <location>
        <begin position="1472"/>
        <end position="1494"/>
    </location>
</feature>
<dbReference type="GO" id="GO:0005737">
    <property type="term" value="C:cytoplasm"/>
    <property type="evidence" value="ECO:0007669"/>
    <property type="project" value="TreeGrafter"/>
</dbReference>
<dbReference type="PROSITE" id="PS50026">
    <property type="entry name" value="EGF_3"/>
    <property type="match status" value="2"/>
</dbReference>
<keyword evidence="15" id="KW-1185">Reference proteome</keyword>
<dbReference type="InterPro" id="IPR000203">
    <property type="entry name" value="GPS"/>
</dbReference>
<dbReference type="Pfam" id="PF01825">
    <property type="entry name" value="GPS"/>
    <property type="match status" value="1"/>
</dbReference>
<name>D2V9Q9_NAEGR</name>
<feature type="domain" description="EGF-like" evidence="11">
    <location>
        <begin position="441"/>
        <end position="480"/>
    </location>
</feature>
<dbReference type="GeneID" id="8859867"/>
<dbReference type="VEuPathDB" id="AmoebaDB:NAEGRDRAFT_65525"/>
<protein>
    <submittedName>
        <fullName evidence="14">Predicted protein</fullName>
    </submittedName>
</protein>